<protein>
    <recommendedName>
        <fullName evidence="3">SMODS-associating 2TM beta-strand rich effector domain-containing protein</fullName>
    </recommendedName>
</protein>
<evidence type="ECO:0000313" key="1">
    <source>
        <dbReference type="EMBL" id="PQA54962.1"/>
    </source>
</evidence>
<evidence type="ECO:0000313" key="2">
    <source>
        <dbReference type="Proteomes" id="UP000239590"/>
    </source>
</evidence>
<organism evidence="1 2">
    <name type="scientific">Siphonobacter curvatus</name>
    <dbReference type="NCBI Taxonomy" id="2094562"/>
    <lineage>
        <taxon>Bacteria</taxon>
        <taxon>Pseudomonadati</taxon>
        <taxon>Bacteroidota</taxon>
        <taxon>Cytophagia</taxon>
        <taxon>Cytophagales</taxon>
        <taxon>Cytophagaceae</taxon>
        <taxon>Siphonobacter</taxon>
    </lineage>
</organism>
<evidence type="ECO:0008006" key="3">
    <source>
        <dbReference type="Google" id="ProtNLM"/>
    </source>
</evidence>
<dbReference type="EMBL" id="PTRA01000005">
    <property type="protein sequence ID" value="PQA54962.1"/>
    <property type="molecule type" value="Genomic_DNA"/>
</dbReference>
<proteinExistence type="predicted"/>
<comment type="caution">
    <text evidence="1">The sequence shown here is derived from an EMBL/GenBank/DDBJ whole genome shotgun (WGS) entry which is preliminary data.</text>
</comment>
<accession>A0A2S7IGQ4</accession>
<reference evidence="2" key="1">
    <citation type="submission" date="2018-02" db="EMBL/GenBank/DDBJ databases">
        <title>Genome sequencing of Solimonas sp. HR-BB.</title>
        <authorList>
            <person name="Lee Y."/>
            <person name="Jeon C.O."/>
        </authorList>
    </citation>
    <scope>NUCLEOTIDE SEQUENCE [LARGE SCALE GENOMIC DNA]</scope>
    <source>
        <strain evidence="2">HR-U</strain>
    </source>
</reference>
<dbReference type="Proteomes" id="UP000239590">
    <property type="component" value="Unassembled WGS sequence"/>
</dbReference>
<gene>
    <name evidence="1" type="ORF">C5O19_20655</name>
</gene>
<dbReference type="AlphaFoldDB" id="A0A2S7IGQ4"/>
<sequence length="186" mass="21623">MQKTMRAFRLWGGLILLLGIVYGVQYVYHRWQQPWDYASVTPSLVGHWFGPFKDPDGIPKTLELEIFKPEVDWLNRKRRGGNKQSFKGVARVKSRLGQEQYRLEGVVRNSQQQALSRITFLFQDENTRLRNNFNLMTAEEGGTWESDALNLTLTFRYITESGSAFSSSNDHRYTTTVPVRLKRMSP</sequence>
<keyword evidence="2" id="KW-1185">Reference proteome</keyword>
<name>A0A2S7IGQ4_9BACT</name>